<evidence type="ECO:0000313" key="3">
    <source>
        <dbReference type="Proteomes" id="UP000799118"/>
    </source>
</evidence>
<dbReference type="OrthoDB" id="3003645at2759"/>
<accession>A0A6A4I0P5</accession>
<feature type="compositionally biased region" description="Polar residues" evidence="1">
    <location>
        <begin position="229"/>
        <end position="256"/>
    </location>
</feature>
<protein>
    <submittedName>
        <fullName evidence="2">Uncharacterized protein</fullName>
    </submittedName>
</protein>
<organism evidence="2 3">
    <name type="scientific">Gymnopus androsaceus JB14</name>
    <dbReference type="NCBI Taxonomy" id="1447944"/>
    <lineage>
        <taxon>Eukaryota</taxon>
        <taxon>Fungi</taxon>
        <taxon>Dikarya</taxon>
        <taxon>Basidiomycota</taxon>
        <taxon>Agaricomycotina</taxon>
        <taxon>Agaricomycetes</taxon>
        <taxon>Agaricomycetidae</taxon>
        <taxon>Agaricales</taxon>
        <taxon>Marasmiineae</taxon>
        <taxon>Omphalotaceae</taxon>
        <taxon>Gymnopus</taxon>
    </lineage>
</organism>
<keyword evidence="3" id="KW-1185">Reference proteome</keyword>
<feature type="compositionally biased region" description="Polar residues" evidence="1">
    <location>
        <begin position="30"/>
        <end position="44"/>
    </location>
</feature>
<gene>
    <name evidence="2" type="ORF">BT96DRAFT_937163</name>
</gene>
<feature type="region of interest" description="Disordered" evidence="1">
    <location>
        <begin position="157"/>
        <end position="256"/>
    </location>
</feature>
<feature type="compositionally biased region" description="Polar residues" evidence="1">
    <location>
        <begin position="198"/>
        <end position="209"/>
    </location>
</feature>
<dbReference type="EMBL" id="ML769434">
    <property type="protein sequence ID" value="KAE9402514.1"/>
    <property type="molecule type" value="Genomic_DNA"/>
</dbReference>
<evidence type="ECO:0000256" key="1">
    <source>
        <dbReference type="SAM" id="MobiDB-lite"/>
    </source>
</evidence>
<feature type="region of interest" description="Disordered" evidence="1">
    <location>
        <begin position="1"/>
        <end position="85"/>
    </location>
</feature>
<dbReference type="Proteomes" id="UP000799118">
    <property type="component" value="Unassembled WGS sequence"/>
</dbReference>
<reference evidence="2" key="1">
    <citation type="journal article" date="2019" name="Environ. Microbiol.">
        <title>Fungal ecological strategies reflected in gene transcription - a case study of two litter decomposers.</title>
        <authorList>
            <person name="Barbi F."/>
            <person name="Kohler A."/>
            <person name="Barry K."/>
            <person name="Baskaran P."/>
            <person name="Daum C."/>
            <person name="Fauchery L."/>
            <person name="Ihrmark K."/>
            <person name="Kuo A."/>
            <person name="LaButti K."/>
            <person name="Lipzen A."/>
            <person name="Morin E."/>
            <person name="Grigoriev I.V."/>
            <person name="Henrissat B."/>
            <person name="Lindahl B."/>
            <person name="Martin F."/>
        </authorList>
    </citation>
    <scope>NUCLEOTIDE SEQUENCE</scope>
    <source>
        <strain evidence="2">JB14</strain>
    </source>
</reference>
<sequence>MEDSAGETSDAVKKGVEEDPPAEGQADAAHTNSSTTDYGQNLNVIGSEASENKNVPIKDVPIGAKTRPIPQARTRTRPRAPKLTSMPELTGLQLHSPSTNIIGTPFTVTSTPYEYPFPPNAHASSSSETLFTAPYLLTSPLSLSAPTVAVTASPFGPDARSYSSTHPKLRTVEPPIPPGLVQKRQRWSLNLTRRDGSFGSQTSDTSTSPRVGAVETAQRRLSLGDASPEVTSRTSSPPGHIRSGSTLAETGISPQG</sequence>
<evidence type="ECO:0000313" key="2">
    <source>
        <dbReference type="EMBL" id="KAE9402514.1"/>
    </source>
</evidence>
<proteinExistence type="predicted"/>
<name>A0A6A4I0P5_9AGAR</name>
<dbReference type="AlphaFoldDB" id="A0A6A4I0P5"/>